<dbReference type="AlphaFoldDB" id="A0A453GQN7"/>
<protein>
    <recommendedName>
        <fullName evidence="2">DUF1618 domain-containing protein</fullName>
    </recommendedName>
</protein>
<feature type="domain" description="DUF1618" evidence="2">
    <location>
        <begin position="256"/>
        <end position="382"/>
    </location>
</feature>
<dbReference type="Pfam" id="PF07762">
    <property type="entry name" value="DUF1618"/>
    <property type="match status" value="1"/>
</dbReference>
<evidence type="ECO:0000313" key="3">
    <source>
        <dbReference type="EnsemblPlants" id="AET3Gv21156000.3"/>
    </source>
</evidence>
<evidence type="ECO:0000313" key="4">
    <source>
        <dbReference type="Proteomes" id="UP000015105"/>
    </source>
</evidence>
<keyword evidence="4" id="KW-1185">Reference proteome</keyword>
<reference evidence="4" key="1">
    <citation type="journal article" date="2014" name="Science">
        <title>Ancient hybridizations among the ancestral genomes of bread wheat.</title>
        <authorList>
            <consortium name="International Wheat Genome Sequencing Consortium,"/>
            <person name="Marcussen T."/>
            <person name="Sandve S.R."/>
            <person name="Heier L."/>
            <person name="Spannagl M."/>
            <person name="Pfeifer M."/>
            <person name="Jakobsen K.S."/>
            <person name="Wulff B.B."/>
            <person name="Steuernagel B."/>
            <person name="Mayer K.F."/>
            <person name="Olsen O.A."/>
        </authorList>
    </citation>
    <scope>NUCLEOTIDE SEQUENCE [LARGE SCALE GENOMIC DNA]</scope>
    <source>
        <strain evidence="4">cv. AL8/78</strain>
    </source>
</reference>
<evidence type="ECO:0000259" key="2">
    <source>
        <dbReference type="Pfam" id="PF07762"/>
    </source>
</evidence>
<dbReference type="Proteomes" id="UP000015105">
    <property type="component" value="Chromosome 3D"/>
</dbReference>
<dbReference type="PANTHER" id="PTHR33074:SF50">
    <property type="entry name" value="DUF1618 DOMAIN-CONTAINING PROTEIN"/>
    <property type="match status" value="1"/>
</dbReference>
<name>A0A453GQN7_AEGTS</name>
<dbReference type="Gramene" id="AET3Gv21156000.3">
    <property type="protein sequence ID" value="AET3Gv21156000.3"/>
    <property type="gene ID" value="AET3Gv21156000"/>
</dbReference>
<feature type="region of interest" description="Disordered" evidence="1">
    <location>
        <begin position="39"/>
        <end position="58"/>
    </location>
</feature>
<dbReference type="EnsemblPlants" id="AET3Gv21156000.3">
    <property type="protein sequence ID" value="AET3Gv21156000.3"/>
    <property type="gene ID" value="AET3Gv21156000"/>
</dbReference>
<proteinExistence type="predicted"/>
<reference evidence="4" key="2">
    <citation type="journal article" date="2017" name="Nat. Plants">
        <title>The Aegilops tauschii genome reveals multiple impacts of transposons.</title>
        <authorList>
            <person name="Zhao G."/>
            <person name="Zou C."/>
            <person name="Li K."/>
            <person name="Wang K."/>
            <person name="Li T."/>
            <person name="Gao L."/>
            <person name="Zhang X."/>
            <person name="Wang H."/>
            <person name="Yang Z."/>
            <person name="Liu X."/>
            <person name="Jiang W."/>
            <person name="Mao L."/>
            <person name="Kong X."/>
            <person name="Jiao Y."/>
            <person name="Jia J."/>
        </authorList>
    </citation>
    <scope>NUCLEOTIDE SEQUENCE [LARGE SCALE GENOMIC DNA]</scope>
    <source>
        <strain evidence="4">cv. AL8/78</strain>
    </source>
</reference>
<reference evidence="3" key="3">
    <citation type="journal article" date="2017" name="Nature">
        <title>Genome sequence of the progenitor of the wheat D genome Aegilops tauschii.</title>
        <authorList>
            <person name="Luo M.C."/>
            <person name="Gu Y.Q."/>
            <person name="Puiu D."/>
            <person name="Wang H."/>
            <person name="Twardziok S.O."/>
            <person name="Deal K.R."/>
            <person name="Huo N."/>
            <person name="Zhu T."/>
            <person name="Wang L."/>
            <person name="Wang Y."/>
            <person name="McGuire P.E."/>
            <person name="Liu S."/>
            <person name="Long H."/>
            <person name="Ramasamy R.K."/>
            <person name="Rodriguez J.C."/>
            <person name="Van S.L."/>
            <person name="Yuan L."/>
            <person name="Wang Z."/>
            <person name="Xia Z."/>
            <person name="Xiao L."/>
            <person name="Anderson O.D."/>
            <person name="Ouyang S."/>
            <person name="Liang Y."/>
            <person name="Zimin A.V."/>
            <person name="Pertea G."/>
            <person name="Qi P."/>
            <person name="Bennetzen J.L."/>
            <person name="Dai X."/>
            <person name="Dawson M.W."/>
            <person name="Muller H.G."/>
            <person name="Kugler K."/>
            <person name="Rivarola-Duarte L."/>
            <person name="Spannagl M."/>
            <person name="Mayer K.F.X."/>
            <person name="Lu F.H."/>
            <person name="Bevan M.W."/>
            <person name="Leroy P."/>
            <person name="Li P."/>
            <person name="You F.M."/>
            <person name="Sun Q."/>
            <person name="Liu Z."/>
            <person name="Lyons E."/>
            <person name="Wicker T."/>
            <person name="Salzberg S.L."/>
            <person name="Devos K.M."/>
            <person name="Dvorak J."/>
        </authorList>
    </citation>
    <scope>NUCLEOTIDE SEQUENCE [LARGE SCALE GENOMIC DNA]</scope>
    <source>
        <strain evidence="3">cv. AL8/78</strain>
    </source>
</reference>
<reference evidence="3" key="4">
    <citation type="submission" date="2019-03" db="UniProtKB">
        <authorList>
            <consortium name="EnsemblPlants"/>
        </authorList>
    </citation>
    <scope>IDENTIFICATION</scope>
</reference>
<reference evidence="3" key="5">
    <citation type="journal article" date="2021" name="G3 (Bethesda)">
        <title>Aegilops tauschii genome assembly Aet v5.0 features greater sequence contiguity and improved annotation.</title>
        <authorList>
            <person name="Wang L."/>
            <person name="Zhu T."/>
            <person name="Rodriguez J.C."/>
            <person name="Deal K.R."/>
            <person name="Dubcovsky J."/>
            <person name="McGuire P.E."/>
            <person name="Lux T."/>
            <person name="Spannagl M."/>
            <person name="Mayer K.F.X."/>
            <person name="Baldrich P."/>
            <person name="Meyers B.C."/>
            <person name="Huo N."/>
            <person name="Gu Y.Q."/>
            <person name="Zhou H."/>
            <person name="Devos K.M."/>
            <person name="Bennetzen J.L."/>
            <person name="Unver T."/>
            <person name="Budak H."/>
            <person name="Gulick P.J."/>
            <person name="Galiba G."/>
            <person name="Kalapos B."/>
            <person name="Nelson D.R."/>
            <person name="Li P."/>
            <person name="You F.M."/>
            <person name="Luo M.C."/>
            <person name="Dvorak J."/>
        </authorList>
    </citation>
    <scope>NUCLEOTIDE SEQUENCE [LARGE SCALE GENOMIC DNA]</scope>
    <source>
        <strain evidence="3">cv. AL8/78</strain>
    </source>
</reference>
<sequence>MNSDLAVLAAAYHGDCEEDAAKKPSGGVGKVLILRRPPIPKDSPSLNPPAHGYHPDGGGDQPSFVLIEPYACFADRLNATTADCSLEGLRLRGQIKVTFCTAQPPQVSYLCVHATDYDHTVFTFPPGIVATETDGGLVLLSVLVGDRSSYVWLRHKPHYFVYDASVPELKHIKQPGDEHPVNELSFAIVRKPEPDCTYVLAAQADRFVYGNPCHICLYKPATDSWSKLLVNVDSVPYALTTYKAIAIGGDSGLVAWVDLSHMITFCNVLDESPKLRFLRLPTEPQYESGTPAVRDVSFLNGHIRFVELQHRDDGWKATIWSIKTGVFSKKAWRVHRELYSSDIPEQSLPKLKVREGVRAQATLSTLDIGLPKLSLQDDCILYLLAKIDYRDREHTAWVLAVDMKNKAVQRVAEFSPKRSIALSTGYDSSQISKHFKVGPGNYFHFFAAIPYATFSAC</sequence>
<dbReference type="STRING" id="200361.A0A453GQN7"/>
<accession>A0A453GQN7</accession>
<evidence type="ECO:0000256" key="1">
    <source>
        <dbReference type="SAM" id="MobiDB-lite"/>
    </source>
</evidence>
<organism evidence="3 4">
    <name type="scientific">Aegilops tauschii subsp. strangulata</name>
    <name type="common">Goatgrass</name>
    <dbReference type="NCBI Taxonomy" id="200361"/>
    <lineage>
        <taxon>Eukaryota</taxon>
        <taxon>Viridiplantae</taxon>
        <taxon>Streptophyta</taxon>
        <taxon>Embryophyta</taxon>
        <taxon>Tracheophyta</taxon>
        <taxon>Spermatophyta</taxon>
        <taxon>Magnoliopsida</taxon>
        <taxon>Liliopsida</taxon>
        <taxon>Poales</taxon>
        <taxon>Poaceae</taxon>
        <taxon>BOP clade</taxon>
        <taxon>Pooideae</taxon>
        <taxon>Triticodae</taxon>
        <taxon>Triticeae</taxon>
        <taxon>Triticinae</taxon>
        <taxon>Aegilops</taxon>
    </lineage>
</organism>
<dbReference type="PANTHER" id="PTHR33074">
    <property type="entry name" value="EXPRESSED PROTEIN-RELATED"/>
    <property type="match status" value="1"/>
</dbReference>
<dbReference type="InterPro" id="IPR011676">
    <property type="entry name" value="DUF1618"/>
</dbReference>